<keyword evidence="10" id="KW-1185">Reference proteome</keyword>
<sequence length="184" mass="19808">MFVAELGSSWEKLGLVLVSAPVAYLALIAFSRLAGLRSFSQMTNFDLAATVAFGSMLATTAVSTEVSLVQGGLALAVLFGVQALTARVRRYKSFEWIFDNRPLLLMRGTEMLPQNIRRAKVTESDIRAKLRLAGVTHLGQVDAVVLETTGDVSVLLKDPEGRPLDPALLSTVDCGDDPSRVKAT</sequence>
<feature type="transmembrane region" description="Helical" evidence="7">
    <location>
        <begin position="68"/>
        <end position="86"/>
    </location>
</feature>
<keyword evidence="5 7" id="KW-1133">Transmembrane helix</keyword>
<evidence type="ECO:0000313" key="9">
    <source>
        <dbReference type="EMBL" id="TQN31666.1"/>
    </source>
</evidence>
<comment type="subcellular location">
    <subcellularLocation>
        <location evidence="1">Cell membrane</location>
        <topology evidence="1">Multi-pass membrane protein</topology>
    </subcellularLocation>
</comment>
<proteinExistence type="inferred from homology"/>
<protein>
    <submittedName>
        <fullName evidence="9">Uncharacterized protein DUF421</fullName>
    </submittedName>
</protein>
<gene>
    <name evidence="9" type="ORF">FHX37_1585</name>
</gene>
<evidence type="ECO:0000256" key="4">
    <source>
        <dbReference type="ARBA" id="ARBA00022692"/>
    </source>
</evidence>
<accession>A0A543NIK5</accession>
<name>A0A543NIK5_9ACTN</name>
<evidence type="ECO:0000256" key="5">
    <source>
        <dbReference type="ARBA" id="ARBA00022989"/>
    </source>
</evidence>
<dbReference type="Proteomes" id="UP000317422">
    <property type="component" value="Unassembled WGS sequence"/>
</dbReference>
<evidence type="ECO:0000256" key="7">
    <source>
        <dbReference type="SAM" id="Phobius"/>
    </source>
</evidence>
<organism evidence="9 10">
    <name type="scientific">Haloactinospora alba</name>
    <dbReference type="NCBI Taxonomy" id="405555"/>
    <lineage>
        <taxon>Bacteria</taxon>
        <taxon>Bacillati</taxon>
        <taxon>Actinomycetota</taxon>
        <taxon>Actinomycetes</taxon>
        <taxon>Streptosporangiales</taxon>
        <taxon>Nocardiopsidaceae</taxon>
        <taxon>Haloactinospora</taxon>
    </lineage>
</organism>
<comment type="caution">
    <text evidence="9">The sequence shown here is derived from an EMBL/GenBank/DDBJ whole genome shotgun (WGS) entry which is preliminary data.</text>
</comment>
<dbReference type="InterPro" id="IPR007353">
    <property type="entry name" value="DUF421"/>
</dbReference>
<keyword evidence="6 7" id="KW-0472">Membrane</keyword>
<dbReference type="PANTHER" id="PTHR34582">
    <property type="entry name" value="UPF0702 TRANSMEMBRANE PROTEIN YCAP"/>
    <property type="match status" value="1"/>
</dbReference>
<dbReference type="RefSeq" id="WP_170181526.1">
    <property type="nucleotide sequence ID" value="NZ_VFQC01000001.1"/>
</dbReference>
<evidence type="ECO:0000256" key="2">
    <source>
        <dbReference type="ARBA" id="ARBA00006448"/>
    </source>
</evidence>
<evidence type="ECO:0000256" key="1">
    <source>
        <dbReference type="ARBA" id="ARBA00004651"/>
    </source>
</evidence>
<dbReference type="AlphaFoldDB" id="A0A543NIK5"/>
<dbReference type="EMBL" id="VFQC01000001">
    <property type="protein sequence ID" value="TQN31666.1"/>
    <property type="molecule type" value="Genomic_DNA"/>
</dbReference>
<dbReference type="InterPro" id="IPR023090">
    <property type="entry name" value="UPF0702_alpha/beta_dom_sf"/>
</dbReference>
<evidence type="ECO:0000256" key="3">
    <source>
        <dbReference type="ARBA" id="ARBA00022475"/>
    </source>
</evidence>
<keyword evidence="3" id="KW-1003">Cell membrane</keyword>
<dbReference type="PANTHER" id="PTHR34582:SF6">
    <property type="entry name" value="UPF0702 TRANSMEMBRANE PROTEIN YCAP"/>
    <property type="match status" value="1"/>
</dbReference>
<dbReference type="GO" id="GO:0005886">
    <property type="term" value="C:plasma membrane"/>
    <property type="evidence" value="ECO:0007669"/>
    <property type="project" value="UniProtKB-SubCell"/>
</dbReference>
<reference evidence="9 10" key="1">
    <citation type="submission" date="2019-06" db="EMBL/GenBank/DDBJ databases">
        <title>Sequencing the genomes of 1000 actinobacteria strains.</title>
        <authorList>
            <person name="Klenk H.-P."/>
        </authorList>
    </citation>
    <scope>NUCLEOTIDE SEQUENCE [LARGE SCALE GENOMIC DNA]</scope>
    <source>
        <strain evidence="9 10">DSM 45015</strain>
    </source>
</reference>
<evidence type="ECO:0000313" key="10">
    <source>
        <dbReference type="Proteomes" id="UP000317422"/>
    </source>
</evidence>
<feature type="domain" description="YetF C-terminal" evidence="8">
    <location>
        <begin position="90"/>
        <end position="159"/>
    </location>
</feature>
<dbReference type="Gene3D" id="3.30.240.20">
    <property type="entry name" value="bsu07140 like domains"/>
    <property type="match status" value="1"/>
</dbReference>
<keyword evidence="4 7" id="KW-0812">Transmembrane</keyword>
<comment type="similarity">
    <text evidence="2">Belongs to the UPF0702 family.</text>
</comment>
<dbReference type="Pfam" id="PF04239">
    <property type="entry name" value="DUF421"/>
    <property type="match status" value="1"/>
</dbReference>
<evidence type="ECO:0000259" key="8">
    <source>
        <dbReference type="Pfam" id="PF04239"/>
    </source>
</evidence>
<feature type="transmembrane region" description="Helical" evidence="7">
    <location>
        <begin position="12"/>
        <end position="33"/>
    </location>
</feature>
<evidence type="ECO:0000256" key="6">
    <source>
        <dbReference type="ARBA" id="ARBA00023136"/>
    </source>
</evidence>